<dbReference type="Proteomes" id="UP001596203">
    <property type="component" value="Unassembled WGS sequence"/>
</dbReference>
<evidence type="ECO:0000313" key="3">
    <source>
        <dbReference type="Proteomes" id="UP001596203"/>
    </source>
</evidence>
<evidence type="ECO:0000313" key="2">
    <source>
        <dbReference type="EMBL" id="MFC6018606.1"/>
    </source>
</evidence>
<gene>
    <name evidence="2" type="ORF">ACFP2T_20645</name>
</gene>
<organism evidence="2 3">
    <name type="scientific">Plantactinospora solaniradicis</name>
    <dbReference type="NCBI Taxonomy" id="1723736"/>
    <lineage>
        <taxon>Bacteria</taxon>
        <taxon>Bacillati</taxon>
        <taxon>Actinomycetota</taxon>
        <taxon>Actinomycetes</taxon>
        <taxon>Micromonosporales</taxon>
        <taxon>Micromonosporaceae</taxon>
        <taxon>Plantactinospora</taxon>
    </lineage>
</organism>
<name>A0ABW1K9T7_9ACTN</name>
<comment type="caution">
    <text evidence="2">The sequence shown here is derived from an EMBL/GenBank/DDBJ whole genome shotgun (WGS) entry which is preliminary data.</text>
</comment>
<keyword evidence="3" id="KW-1185">Reference proteome</keyword>
<proteinExistence type="predicted"/>
<reference evidence="3" key="1">
    <citation type="journal article" date="2019" name="Int. J. Syst. Evol. Microbiol.">
        <title>The Global Catalogue of Microorganisms (GCM) 10K type strain sequencing project: providing services to taxonomists for standard genome sequencing and annotation.</title>
        <authorList>
            <consortium name="The Broad Institute Genomics Platform"/>
            <consortium name="The Broad Institute Genome Sequencing Center for Infectious Disease"/>
            <person name="Wu L."/>
            <person name="Ma J."/>
        </authorList>
    </citation>
    <scope>NUCLEOTIDE SEQUENCE [LARGE SCALE GENOMIC DNA]</scope>
    <source>
        <strain evidence="3">ZS-35-S2</strain>
    </source>
</reference>
<dbReference type="RefSeq" id="WP_377424247.1">
    <property type="nucleotide sequence ID" value="NZ_JBHSPR010000017.1"/>
</dbReference>
<dbReference type="EMBL" id="JBHSPR010000017">
    <property type="protein sequence ID" value="MFC6018606.1"/>
    <property type="molecule type" value="Genomic_DNA"/>
</dbReference>
<feature type="transmembrane region" description="Helical" evidence="1">
    <location>
        <begin position="44"/>
        <end position="64"/>
    </location>
</feature>
<keyword evidence="1" id="KW-1133">Transmembrane helix</keyword>
<keyword evidence="1" id="KW-0812">Transmembrane</keyword>
<evidence type="ECO:0000256" key="1">
    <source>
        <dbReference type="SAM" id="Phobius"/>
    </source>
</evidence>
<sequence length="398" mass="41780">MIEEADVSRLMRAEVESAEEPSTRLNIDQAMTAGRRQRRYRQGAGIGLAVVALVVGVATVPGLVSAGGSAPATGQGLLAPGDRPLEPFSGQVPPADPSRIPAALETVDPTILYARFGWLPTGLGSVQYQAGLLQSGSGVFLGAHLAGQPPQDWQGVSVRLYPKGVAPAAPQRSSGDLATVAETVSAPEVRGGPASFVRYSGAPTDEVLLRWEYAPGGWAEVRVSSWSSGLDVQDVALRVAQALRLSVTEPVPLPIPVDRAVPKALRPVTVNLSEPLVSSEGWYAGIDYADPAAGEDAARRGEIVSIGLFPDRLVREEERDDPGVKVPPAPNSTIDGHQAYFAPGGDAVPESLTVYDVAGVTIVIDARHGMLDAQGTKGLFQKLELTGVTADWRPRLTG</sequence>
<keyword evidence="1" id="KW-0472">Membrane</keyword>
<accession>A0ABW1K9T7</accession>
<protein>
    <submittedName>
        <fullName evidence="2">Uncharacterized protein</fullName>
    </submittedName>
</protein>